<name>A0A351U664_9BACT</name>
<sequence>MEERELTDRFCSLLDETLPILTTIYKGFFGQKLHVLKEAREKFRNLQRQQLPFLQKLLEDRDKDEVEKEYANLVPHVQRIALSLDNLVDKMEIKVDARILFSQKALDEIKQLMVATEAEFRDVRDFVKTRNPSLKTHIREAMEQVRKLIDEFELIHQNRLITGVCVPQASYLYIEMTDNLKRIARELSALTDKLL</sequence>
<gene>
    <name evidence="2" type="ORF">GXY80_12730</name>
</gene>
<reference evidence="2" key="2">
    <citation type="submission" date="2020-01" db="EMBL/GenBank/DDBJ databases">
        <authorList>
            <person name="Campanaro S."/>
        </authorList>
    </citation>
    <scope>NUCLEOTIDE SEQUENCE</scope>
    <source>
        <strain evidence="2">AS06rmzACSIP_7</strain>
    </source>
</reference>
<comment type="caution">
    <text evidence="2">The sequence shown here is derived from an EMBL/GenBank/DDBJ whole genome shotgun (WGS) entry which is preliminary data.</text>
</comment>
<dbReference type="Proteomes" id="UP000777265">
    <property type="component" value="Unassembled WGS sequence"/>
</dbReference>
<feature type="coiled-coil region" evidence="1">
    <location>
        <begin position="138"/>
        <end position="193"/>
    </location>
</feature>
<evidence type="ECO:0000256" key="1">
    <source>
        <dbReference type="SAM" id="Coils"/>
    </source>
</evidence>
<reference evidence="2" key="1">
    <citation type="journal article" date="2020" name="Biotechnol. Biofuels">
        <title>New insights from the biogas microbiome by comprehensive genome-resolved metagenomics of nearly 1600 species originating from multiple anaerobic digesters.</title>
        <authorList>
            <person name="Campanaro S."/>
            <person name="Treu L."/>
            <person name="Rodriguez-R L.M."/>
            <person name="Kovalovszki A."/>
            <person name="Ziels R.M."/>
            <person name="Maus I."/>
            <person name="Zhu X."/>
            <person name="Kougias P.G."/>
            <person name="Basile A."/>
            <person name="Luo G."/>
            <person name="Schluter A."/>
            <person name="Konstantinidis K.T."/>
            <person name="Angelidaki I."/>
        </authorList>
    </citation>
    <scope>NUCLEOTIDE SEQUENCE</scope>
    <source>
        <strain evidence="2">AS06rmzACSIP_7</strain>
    </source>
</reference>
<organism evidence="2 3">
    <name type="scientific">Syntrophorhabdus aromaticivorans</name>
    <dbReference type="NCBI Taxonomy" id="328301"/>
    <lineage>
        <taxon>Bacteria</taxon>
        <taxon>Pseudomonadati</taxon>
        <taxon>Thermodesulfobacteriota</taxon>
        <taxon>Syntrophorhabdia</taxon>
        <taxon>Syntrophorhabdales</taxon>
        <taxon>Syntrophorhabdaceae</taxon>
        <taxon>Syntrophorhabdus</taxon>
    </lineage>
</organism>
<evidence type="ECO:0000313" key="2">
    <source>
        <dbReference type="EMBL" id="NLW36321.1"/>
    </source>
</evidence>
<dbReference type="SUPFAM" id="SSF109755">
    <property type="entry name" value="PhoU-like"/>
    <property type="match status" value="1"/>
</dbReference>
<dbReference type="STRING" id="909663.GCA_000512235_03627"/>
<protein>
    <recommendedName>
        <fullName evidence="4">DUF47 domain-containing protein</fullName>
    </recommendedName>
</protein>
<evidence type="ECO:0000313" key="3">
    <source>
        <dbReference type="Proteomes" id="UP000777265"/>
    </source>
</evidence>
<dbReference type="AlphaFoldDB" id="A0A351U664"/>
<proteinExistence type="predicted"/>
<accession>A0A351U664</accession>
<dbReference type="EMBL" id="JAAYEE010000235">
    <property type="protein sequence ID" value="NLW36321.1"/>
    <property type="molecule type" value="Genomic_DNA"/>
</dbReference>
<keyword evidence="1" id="KW-0175">Coiled coil</keyword>
<evidence type="ECO:0008006" key="4">
    <source>
        <dbReference type="Google" id="ProtNLM"/>
    </source>
</evidence>